<name>A0ABT1WKW0_9BURK</name>
<feature type="region of interest" description="Disordered" evidence="8">
    <location>
        <begin position="178"/>
        <end position="200"/>
    </location>
</feature>
<dbReference type="Pfam" id="PF07963">
    <property type="entry name" value="N_methyl"/>
    <property type="match status" value="1"/>
</dbReference>
<evidence type="ECO:0000256" key="7">
    <source>
        <dbReference type="ARBA" id="ARBA00023136"/>
    </source>
</evidence>
<evidence type="ECO:0000256" key="2">
    <source>
        <dbReference type="ARBA" id="ARBA00022475"/>
    </source>
</evidence>
<keyword evidence="4" id="KW-0997">Cell inner membrane</keyword>
<dbReference type="PROSITE" id="PS00409">
    <property type="entry name" value="PROKAR_NTER_METHYL"/>
    <property type="match status" value="1"/>
</dbReference>
<dbReference type="NCBIfam" id="TIGR02532">
    <property type="entry name" value="IV_pilin_GFxxxE"/>
    <property type="match status" value="1"/>
</dbReference>
<dbReference type="InterPro" id="IPR012902">
    <property type="entry name" value="N_methyl_site"/>
</dbReference>
<evidence type="ECO:0000256" key="9">
    <source>
        <dbReference type="SAM" id="Phobius"/>
    </source>
</evidence>
<comment type="subcellular location">
    <subcellularLocation>
        <location evidence="1">Cell inner membrane</location>
        <topology evidence="1">Single-pass membrane protein</topology>
    </subcellularLocation>
</comment>
<evidence type="ECO:0000256" key="5">
    <source>
        <dbReference type="ARBA" id="ARBA00022692"/>
    </source>
</evidence>
<keyword evidence="5 9" id="KW-0812">Transmembrane</keyword>
<protein>
    <submittedName>
        <fullName evidence="10">Prepilin-type N-terminal cleavage/methylation domain-containing protein</fullName>
    </submittedName>
</protein>
<proteinExistence type="predicted"/>
<reference evidence="10 11" key="1">
    <citation type="submission" date="2022-07" db="EMBL/GenBank/DDBJ databases">
        <authorList>
            <person name="Xamxidin M."/>
            <person name="Wu M."/>
        </authorList>
    </citation>
    <scope>NUCLEOTIDE SEQUENCE [LARGE SCALE GENOMIC DNA]</scope>
    <source>
        <strain evidence="10 11">NBRC 111650</strain>
    </source>
</reference>
<feature type="transmembrane region" description="Helical" evidence="9">
    <location>
        <begin position="7"/>
        <end position="27"/>
    </location>
</feature>
<gene>
    <name evidence="10" type="ORF">NQT62_14440</name>
</gene>
<evidence type="ECO:0000256" key="8">
    <source>
        <dbReference type="SAM" id="MobiDB-lite"/>
    </source>
</evidence>
<keyword evidence="6 9" id="KW-1133">Transmembrane helix</keyword>
<keyword evidence="7 9" id="KW-0472">Membrane</keyword>
<evidence type="ECO:0000256" key="1">
    <source>
        <dbReference type="ARBA" id="ARBA00004377"/>
    </source>
</evidence>
<dbReference type="EMBL" id="JANIGO010000006">
    <property type="protein sequence ID" value="MCQ8897637.1"/>
    <property type="molecule type" value="Genomic_DNA"/>
</dbReference>
<comment type="caution">
    <text evidence="10">The sequence shown here is derived from an EMBL/GenBank/DDBJ whole genome shotgun (WGS) entry which is preliminary data.</text>
</comment>
<dbReference type="RefSeq" id="WP_256765445.1">
    <property type="nucleotide sequence ID" value="NZ_JANIGO010000006.1"/>
</dbReference>
<dbReference type="PANTHER" id="PTHR39583">
    <property type="entry name" value="TYPE II SECRETION SYSTEM PROTEIN J-RELATED"/>
    <property type="match status" value="1"/>
</dbReference>
<evidence type="ECO:0000313" key="10">
    <source>
        <dbReference type="EMBL" id="MCQ8897637.1"/>
    </source>
</evidence>
<feature type="compositionally biased region" description="Low complexity" evidence="8">
    <location>
        <begin position="178"/>
        <end position="188"/>
    </location>
</feature>
<dbReference type="PANTHER" id="PTHR39583:SF2">
    <property type="entry name" value="TYPE II SECRETION SYSTEM PROTEIN J"/>
    <property type="match status" value="1"/>
</dbReference>
<evidence type="ECO:0000313" key="11">
    <source>
        <dbReference type="Proteomes" id="UP001204142"/>
    </source>
</evidence>
<accession>A0ABT1WKW0</accession>
<keyword evidence="3" id="KW-0488">Methylation</keyword>
<sequence length="229" mass="24799">MKRQRGFTLLEVLVALGIVAILALLSWRGLTEVLRSAERVNRVDNELQTTTAVFGQLDRDLSSLNLGTQWPGTDQESVELVDQGLIIRTVRRDTSENAFREEIQWLQTAQGLLRTVKRNQTENNNTTAPTDGLLPIQGLRVRLWREPGGWTPPVLLGNVAPLPLTAMNLQGNPLATATVTANPAAPGGEQAGGEGDSPTQRGHVRAVEVALTPANGQTVMRILLTGGVY</sequence>
<keyword evidence="2" id="KW-1003">Cell membrane</keyword>
<dbReference type="InterPro" id="IPR051621">
    <property type="entry name" value="T2SS_protein_J"/>
</dbReference>
<keyword evidence="11" id="KW-1185">Reference proteome</keyword>
<evidence type="ECO:0000256" key="6">
    <source>
        <dbReference type="ARBA" id="ARBA00022989"/>
    </source>
</evidence>
<evidence type="ECO:0000256" key="3">
    <source>
        <dbReference type="ARBA" id="ARBA00022481"/>
    </source>
</evidence>
<dbReference type="InterPro" id="IPR045584">
    <property type="entry name" value="Pilin-like"/>
</dbReference>
<evidence type="ECO:0000256" key="4">
    <source>
        <dbReference type="ARBA" id="ARBA00022519"/>
    </source>
</evidence>
<dbReference type="SUPFAM" id="SSF54523">
    <property type="entry name" value="Pili subunits"/>
    <property type="match status" value="1"/>
</dbReference>
<organism evidence="10 11">
    <name type="scientific">Limnobacter humi</name>
    <dbReference type="NCBI Taxonomy" id="1778671"/>
    <lineage>
        <taxon>Bacteria</taxon>
        <taxon>Pseudomonadati</taxon>
        <taxon>Pseudomonadota</taxon>
        <taxon>Betaproteobacteria</taxon>
        <taxon>Burkholderiales</taxon>
        <taxon>Burkholderiaceae</taxon>
        <taxon>Limnobacter</taxon>
    </lineage>
</organism>
<dbReference type="Proteomes" id="UP001204142">
    <property type="component" value="Unassembled WGS sequence"/>
</dbReference>